<dbReference type="AlphaFoldDB" id="A0AA35J4P0"/>
<feature type="region of interest" description="Disordered" evidence="1">
    <location>
        <begin position="668"/>
        <end position="703"/>
    </location>
</feature>
<gene>
    <name evidence="2" type="primary">SUVC12G3030</name>
    <name evidence="2" type="ORF">SUVC_12G3030</name>
</gene>
<dbReference type="Proteomes" id="UP001162090">
    <property type="component" value="Chromosome 12"/>
</dbReference>
<dbReference type="EMBL" id="OX365923">
    <property type="protein sequence ID" value="CAI4046925.1"/>
    <property type="molecule type" value="Genomic_DNA"/>
</dbReference>
<evidence type="ECO:0000313" key="2">
    <source>
        <dbReference type="EMBL" id="CAI4046925.1"/>
    </source>
</evidence>
<feature type="compositionally biased region" description="Basic and acidic residues" evidence="1">
    <location>
        <begin position="497"/>
        <end position="508"/>
    </location>
</feature>
<dbReference type="GO" id="GO:0007131">
    <property type="term" value="P:reciprocal meiotic recombination"/>
    <property type="evidence" value="ECO:0007669"/>
    <property type="project" value="InterPro"/>
</dbReference>
<organism evidence="2 3">
    <name type="scientific">Saccharomyces uvarum</name>
    <name type="common">Yeast</name>
    <name type="synonym">Saccharomyces bayanus var. uvarum</name>
    <dbReference type="NCBI Taxonomy" id="230603"/>
    <lineage>
        <taxon>Eukaryota</taxon>
        <taxon>Fungi</taxon>
        <taxon>Dikarya</taxon>
        <taxon>Ascomycota</taxon>
        <taxon>Saccharomycotina</taxon>
        <taxon>Saccharomycetes</taxon>
        <taxon>Saccharomycetales</taxon>
        <taxon>Saccharomycetaceae</taxon>
        <taxon>Saccharomyces</taxon>
    </lineage>
</organism>
<reference evidence="2" key="1">
    <citation type="submission" date="2022-10" db="EMBL/GenBank/DDBJ databases">
        <authorList>
            <person name="Byrne P K."/>
        </authorList>
    </citation>
    <scope>NUCLEOTIDE SEQUENCE</scope>
    <source>
        <strain evidence="2">CBS7001</strain>
    </source>
</reference>
<feature type="region of interest" description="Disordered" evidence="1">
    <location>
        <begin position="365"/>
        <end position="420"/>
    </location>
</feature>
<evidence type="ECO:0000256" key="1">
    <source>
        <dbReference type="SAM" id="MobiDB-lite"/>
    </source>
</evidence>
<feature type="compositionally biased region" description="Basic residues" evidence="1">
    <location>
        <begin position="615"/>
        <end position="625"/>
    </location>
</feature>
<feature type="region of interest" description="Disordered" evidence="1">
    <location>
        <begin position="564"/>
        <end position="643"/>
    </location>
</feature>
<protein>
    <submittedName>
        <fullName evidence="2">Uncharacterized protein</fullName>
    </submittedName>
</protein>
<proteinExistence type="predicted"/>
<feature type="compositionally biased region" description="Basic and acidic residues" evidence="1">
    <location>
        <begin position="626"/>
        <end position="643"/>
    </location>
</feature>
<evidence type="ECO:0000313" key="3">
    <source>
        <dbReference type="Proteomes" id="UP001162090"/>
    </source>
</evidence>
<feature type="compositionally biased region" description="Polar residues" evidence="1">
    <location>
        <begin position="510"/>
        <end position="519"/>
    </location>
</feature>
<dbReference type="Pfam" id="PF07964">
    <property type="entry name" value="Red1"/>
    <property type="match status" value="1"/>
</dbReference>
<feature type="region of interest" description="Disordered" evidence="1">
    <location>
        <begin position="497"/>
        <end position="519"/>
    </location>
</feature>
<name>A0AA35J4P0_SACUV</name>
<sequence length="843" mass="96782">MEGLKRKIFGVCLKNDYAEARNETKGVHYSLVNLDASEELEELLSLLLRKEEVIRNFELLFHIINLAVKITDANLPNDNIWRSILKLRYSSEIEVEKDFKVLNYLIKTGIAIGSSISWKCLAVVSNILDSVPRSKIVITKLIETEYAEPIGQLFDNIQDLQQGNFLVEILSNCFVKSAPNGKNIERIPQLWPTRSKNKMFFENKFYPFRSKNGNSQTCQFLCNNFMSTLSSTGILKQVSYSGSEALKNLRVFKKREECGNSFYFIQCIYNKLYLWLDEKALLEFERKSIKIIKNLKNKIQIKLKHPFHECANTTADDIAILFNRTKGFQLEFEDDKLGEAFFHKVNNVPKISEVQKFLVLDYIEEEPEEEDEEEENFGRAGLQREGEEEESLDELSTSMSFPIKSSVPHNRNEKVQLATPDRSISIRSDEWDLKSNTEDEGNDVAIPNLKINTSKEGKKEDNFVQIDSEDQSPIVSAQIRKMRRESTKTLEILKQDFKDKELRNREDSPEQINSPFVNPSSLIVGKSNIVEHREKLDSAHKATETAKLKSNGSIKKRDINILDTIFGQPPPKKPKQSNKKDNKQQKTLTNFKPIIDVPSQDKRILRSNVPSNPKSIKKSKLRVSKKAVEKKSTAPDTETGKLDKLPASIENDETVIEIAKKKNRVINEEHNNPHEKGSPRINGGKEKTQNNTKMTPEPRNNDTFLKSNVIENCTPPNNKECNITNILESTTVVDLFSPHESPAASGQNSFTNKLQEQIYMSINHFSNELVRKISIINQELNTRILRELSEKYQKLFSELQDSFQNDTNEMLKFMGEIKGMINLPEEQLIHAIRTRKFNNNGNK</sequence>
<dbReference type="InterPro" id="IPR012491">
    <property type="entry name" value="Red1/Rec10"/>
</dbReference>
<feature type="compositionally biased region" description="Acidic residues" evidence="1">
    <location>
        <begin position="365"/>
        <end position="375"/>
    </location>
</feature>
<accession>A0AA35J4P0</accession>
<feature type="compositionally biased region" description="Basic and acidic residues" evidence="1">
    <location>
        <begin position="668"/>
        <end position="688"/>
    </location>
</feature>